<dbReference type="GO" id="GO:0005886">
    <property type="term" value="C:plasma membrane"/>
    <property type="evidence" value="ECO:0007669"/>
    <property type="project" value="UniProtKB-SubCell"/>
</dbReference>
<keyword evidence="3" id="KW-0813">Transport</keyword>
<dbReference type="Pfam" id="PF01925">
    <property type="entry name" value="TauE"/>
    <property type="match status" value="1"/>
</dbReference>
<accession>A0A248LEC6</accession>
<keyword evidence="5 8" id="KW-0812">Transmembrane</keyword>
<feature type="transmembrane region" description="Helical" evidence="8">
    <location>
        <begin position="233"/>
        <end position="251"/>
    </location>
</feature>
<comment type="similarity">
    <text evidence="2 8">Belongs to the 4-toluene sulfonate uptake permease (TSUP) (TC 2.A.102) family.</text>
</comment>
<dbReference type="InterPro" id="IPR052017">
    <property type="entry name" value="TSUP"/>
</dbReference>
<gene>
    <name evidence="9" type="ORF">LHGZ1_0151</name>
</gene>
<keyword evidence="4 8" id="KW-1003">Cell membrane</keyword>
<protein>
    <recommendedName>
        <fullName evidence="8">Probable membrane transporter protein</fullName>
    </recommendedName>
</protein>
<comment type="subcellular location">
    <subcellularLocation>
        <location evidence="1 8">Cell membrane</location>
        <topology evidence="1 8">Multi-pass membrane protein</topology>
    </subcellularLocation>
</comment>
<reference evidence="10" key="1">
    <citation type="submission" date="2017-06" db="EMBL/GenBank/DDBJ databases">
        <title>Whole genome sequence of Laribacter hongkongensis LHGZ1.</title>
        <authorList>
            <person name="Chen D."/>
            <person name="Wu H."/>
            <person name="Chen J."/>
        </authorList>
    </citation>
    <scope>NUCLEOTIDE SEQUENCE [LARGE SCALE GENOMIC DNA]</scope>
    <source>
        <strain evidence="10">LHGZ1</strain>
    </source>
</reference>
<proteinExistence type="inferred from homology"/>
<organism evidence="9 10">
    <name type="scientific">Laribacter hongkongensis</name>
    <dbReference type="NCBI Taxonomy" id="168471"/>
    <lineage>
        <taxon>Bacteria</taxon>
        <taxon>Pseudomonadati</taxon>
        <taxon>Pseudomonadota</taxon>
        <taxon>Betaproteobacteria</taxon>
        <taxon>Neisseriales</taxon>
        <taxon>Aquaspirillaceae</taxon>
        <taxon>Laribacter</taxon>
    </lineage>
</organism>
<evidence type="ECO:0000256" key="2">
    <source>
        <dbReference type="ARBA" id="ARBA00009142"/>
    </source>
</evidence>
<keyword evidence="6 8" id="KW-1133">Transmembrane helix</keyword>
<evidence type="ECO:0000313" key="9">
    <source>
        <dbReference type="EMBL" id="ASJ22982.1"/>
    </source>
</evidence>
<feature type="transmembrane region" description="Helical" evidence="8">
    <location>
        <begin position="7"/>
        <end position="34"/>
    </location>
</feature>
<name>A0A248LEC6_9NEIS</name>
<keyword evidence="7 8" id="KW-0472">Membrane</keyword>
<evidence type="ECO:0000256" key="8">
    <source>
        <dbReference type="RuleBase" id="RU363041"/>
    </source>
</evidence>
<dbReference type="InterPro" id="IPR002781">
    <property type="entry name" value="TM_pro_TauE-like"/>
</dbReference>
<evidence type="ECO:0000313" key="10">
    <source>
        <dbReference type="Proteomes" id="UP000197424"/>
    </source>
</evidence>
<dbReference type="GeneID" id="75109578"/>
<dbReference type="EMBL" id="CP022115">
    <property type="protein sequence ID" value="ASJ22982.1"/>
    <property type="molecule type" value="Genomic_DNA"/>
</dbReference>
<feature type="transmembrane region" description="Helical" evidence="8">
    <location>
        <begin position="74"/>
        <end position="94"/>
    </location>
</feature>
<dbReference type="OrthoDB" id="560496at2"/>
<feature type="transmembrane region" description="Helical" evidence="8">
    <location>
        <begin position="40"/>
        <end position="62"/>
    </location>
</feature>
<dbReference type="RefSeq" id="WP_012695640.1">
    <property type="nucleotide sequence ID" value="NZ_CP022115.1"/>
</dbReference>
<evidence type="ECO:0000256" key="5">
    <source>
        <dbReference type="ARBA" id="ARBA00022692"/>
    </source>
</evidence>
<sequence length="254" mass="27011">MSWTDLYLAFLAFVAGLVSSSVGGGGLVLIPALFNAYPLLPSATVLGTNRLVFGMSGASNVWRVLRHTRPPWPVLWPALVTGIPMAAAGSALLMAFPPHWYKPVLLVVMIALAIHTWRHPALGQNATAPRLHTSAHQQLGSAGAGAAAGLYLGFIGPASQSFLLLGFVHLFGFDFRRASECAQIVVNGLNLASLLWFIAFSHVVFPIGLAMGACSVAGAVLGSRLIRKGGNRLIRRLFLGLLVIEIGRFTFGLF</sequence>
<evidence type="ECO:0000256" key="4">
    <source>
        <dbReference type="ARBA" id="ARBA00022475"/>
    </source>
</evidence>
<evidence type="ECO:0000256" key="1">
    <source>
        <dbReference type="ARBA" id="ARBA00004651"/>
    </source>
</evidence>
<evidence type="ECO:0000256" key="6">
    <source>
        <dbReference type="ARBA" id="ARBA00022989"/>
    </source>
</evidence>
<evidence type="ECO:0000256" key="7">
    <source>
        <dbReference type="ARBA" id="ARBA00023136"/>
    </source>
</evidence>
<dbReference type="Proteomes" id="UP000197424">
    <property type="component" value="Chromosome"/>
</dbReference>
<dbReference type="AlphaFoldDB" id="A0A248LEC6"/>
<dbReference type="PANTHER" id="PTHR30269">
    <property type="entry name" value="TRANSMEMBRANE PROTEIN YFCA"/>
    <property type="match status" value="1"/>
</dbReference>
<dbReference type="PANTHER" id="PTHR30269:SF0">
    <property type="entry name" value="MEMBRANE TRANSPORTER PROTEIN YFCA-RELATED"/>
    <property type="match status" value="1"/>
</dbReference>
<evidence type="ECO:0000256" key="3">
    <source>
        <dbReference type="ARBA" id="ARBA00022448"/>
    </source>
</evidence>
<feature type="transmembrane region" description="Helical" evidence="8">
    <location>
        <begin position="194"/>
        <end position="221"/>
    </location>
</feature>